<evidence type="ECO:0000259" key="13">
    <source>
        <dbReference type="Pfam" id="PF06535"/>
    </source>
</evidence>
<accession>A0A9Q0E1P8</accession>
<feature type="domain" description="Repulsive guidance molecule N-terminal" evidence="13">
    <location>
        <begin position="37"/>
        <end position="113"/>
    </location>
</feature>
<comment type="similarity">
    <text evidence="2">Belongs to the repulsive guidance molecule (RGM) family.</text>
</comment>
<evidence type="ECO:0000256" key="8">
    <source>
        <dbReference type="ARBA" id="ARBA00023180"/>
    </source>
</evidence>
<proteinExistence type="inferred from homology"/>
<dbReference type="AlphaFoldDB" id="A0A9Q0E1P8"/>
<evidence type="ECO:0000256" key="1">
    <source>
        <dbReference type="ARBA" id="ARBA00004609"/>
    </source>
</evidence>
<keyword evidence="6" id="KW-0068">Autocatalytic cleavage</keyword>
<evidence type="ECO:0000259" key="12">
    <source>
        <dbReference type="Pfam" id="PF06534"/>
    </source>
</evidence>
<feature type="region of interest" description="Disordered" evidence="10">
    <location>
        <begin position="114"/>
        <end position="134"/>
    </location>
</feature>
<dbReference type="Pfam" id="PF06534">
    <property type="entry name" value="RGM_C"/>
    <property type="match status" value="1"/>
</dbReference>
<keyword evidence="5 11" id="KW-0732">Signal</keyword>
<dbReference type="GO" id="GO:0030509">
    <property type="term" value="P:BMP signaling pathway"/>
    <property type="evidence" value="ECO:0007669"/>
    <property type="project" value="TreeGrafter"/>
</dbReference>
<evidence type="ECO:0000256" key="2">
    <source>
        <dbReference type="ARBA" id="ARBA00005321"/>
    </source>
</evidence>
<feature type="chain" id="PRO_5040448039" description="Hemojuvelin" evidence="11">
    <location>
        <begin position="37"/>
        <end position="431"/>
    </location>
</feature>
<feature type="signal peptide" evidence="11">
    <location>
        <begin position="1"/>
        <end position="36"/>
    </location>
</feature>
<evidence type="ECO:0000256" key="5">
    <source>
        <dbReference type="ARBA" id="ARBA00022729"/>
    </source>
</evidence>
<organism evidence="14 15">
    <name type="scientific">Muraenolepis orangiensis</name>
    <name type="common">Patagonian moray cod</name>
    <dbReference type="NCBI Taxonomy" id="630683"/>
    <lineage>
        <taxon>Eukaryota</taxon>
        <taxon>Metazoa</taxon>
        <taxon>Chordata</taxon>
        <taxon>Craniata</taxon>
        <taxon>Vertebrata</taxon>
        <taxon>Euteleostomi</taxon>
        <taxon>Actinopterygii</taxon>
        <taxon>Neopterygii</taxon>
        <taxon>Teleostei</taxon>
        <taxon>Neoteleostei</taxon>
        <taxon>Acanthomorphata</taxon>
        <taxon>Zeiogadaria</taxon>
        <taxon>Gadariae</taxon>
        <taxon>Gadiformes</taxon>
        <taxon>Muraenolepidoidei</taxon>
        <taxon>Muraenolepididae</taxon>
        <taxon>Muraenolepis</taxon>
    </lineage>
</organism>
<keyword evidence="15" id="KW-1185">Reference proteome</keyword>
<reference evidence="14" key="1">
    <citation type="submission" date="2022-07" db="EMBL/GenBank/DDBJ databases">
        <title>Chromosome-level genome of Muraenolepis orangiensis.</title>
        <authorList>
            <person name="Kim J."/>
        </authorList>
    </citation>
    <scope>NUCLEOTIDE SEQUENCE</scope>
    <source>
        <strain evidence="14">KU_S4_2022</strain>
        <tissue evidence="14">Muscle</tissue>
    </source>
</reference>
<evidence type="ECO:0000256" key="7">
    <source>
        <dbReference type="ARBA" id="ARBA00023136"/>
    </source>
</evidence>
<protein>
    <recommendedName>
        <fullName evidence="16">Hemojuvelin</fullName>
    </recommendedName>
</protein>
<evidence type="ECO:0008006" key="16">
    <source>
        <dbReference type="Google" id="ProtNLM"/>
    </source>
</evidence>
<dbReference type="Proteomes" id="UP001148018">
    <property type="component" value="Unassembled WGS sequence"/>
</dbReference>
<comment type="subcellular location">
    <subcellularLocation>
        <location evidence="1">Cell membrane</location>
        <topology evidence="1">Lipid-anchor</topology>
        <topology evidence="1">GPI-anchor</topology>
    </subcellularLocation>
</comment>
<keyword evidence="9" id="KW-0449">Lipoprotein</keyword>
<dbReference type="InterPro" id="IPR009496">
    <property type="entry name" value="RGM_C"/>
</dbReference>
<evidence type="ECO:0000256" key="3">
    <source>
        <dbReference type="ARBA" id="ARBA00022475"/>
    </source>
</evidence>
<evidence type="ECO:0000256" key="9">
    <source>
        <dbReference type="ARBA" id="ARBA00023288"/>
    </source>
</evidence>
<dbReference type="GO" id="GO:0015026">
    <property type="term" value="F:coreceptor activity"/>
    <property type="evidence" value="ECO:0007669"/>
    <property type="project" value="TreeGrafter"/>
</dbReference>
<gene>
    <name evidence="14" type="ORF">NHX12_001853</name>
</gene>
<dbReference type="InterPro" id="IPR040287">
    <property type="entry name" value="RGM"/>
</dbReference>
<evidence type="ECO:0000256" key="4">
    <source>
        <dbReference type="ARBA" id="ARBA00022622"/>
    </source>
</evidence>
<dbReference type="Pfam" id="PF06535">
    <property type="entry name" value="RGM_N"/>
    <property type="match status" value="1"/>
</dbReference>
<evidence type="ECO:0000256" key="11">
    <source>
        <dbReference type="SAM" id="SignalP"/>
    </source>
</evidence>
<evidence type="ECO:0000256" key="6">
    <source>
        <dbReference type="ARBA" id="ARBA00022813"/>
    </source>
</evidence>
<dbReference type="EMBL" id="JANIIK010000109">
    <property type="protein sequence ID" value="KAJ3598343.1"/>
    <property type="molecule type" value="Genomic_DNA"/>
</dbReference>
<dbReference type="InterPro" id="IPR010536">
    <property type="entry name" value="RGM_N"/>
</dbReference>
<feature type="compositionally biased region" description="Pro residues" evidence="10">
    <location>
        <begin position="120"/>
        <end position="132"/>
    </location>
</feature>
<keyword evidence="3" id="KW-1003">Cell membrane</keyword>
<keyword evidence="8" id="KW-0325">Glycoprotein</keyword>
<evidence type="ECO:0000256" key="10">
    <source>
        <dbReference type="SAM" id="MobiDB-lite"/>
    </source>
</evidence>
<sequence>MGTLAPVSHHTRLPRKPCVALALLLVQLCCAEVAASCNILRCNSDFVAATLDLGSSSGGGAGLSRAAVNVGYCGALRSYAVCTKRTARSCRGDLAYHSAVQGIEDLLVQHDCPRGGPTAQPRPLPRPLPQEPAPSGDACVYEKGFLVQGGRSPRYVHCGVFGDPHVRTFADDFQTCAVQGAWPVIDNEYLSVQVTSTPVRGGAAGRSTALTKVTVIFKSWRQCTDQFLYQAELDNVPAAFADGSVSGGRERRGRHSLLISSTDPGRHASIHATHISTLLVVRQSGRSLGLSVRTPQAIAEAFAPEQDLQLCVWGCPPSQRLAPPPVAAGRTAVAAAVAAQAHCSALLPVRDVYQQACVSDLLATGNLNASQAAVAALDDARGMLGGEGRLHLLPPDAAAASPMPAPAVSGQPVGGAMVHLVLLVLGVQGVL</sequence>
<dbReference type="GO" id="GO:0005886">
    <property type="term" value="C:plasma membrane"/>
    <property type="evidence" value="ECO:0007669"/>
    <property type="project" value="UniProtKB-SubCell"/>
</dbReference>
<dbReference type="PANTHER" id="PTHR31428">
    <property type="entry name" value="RGM DOMAIN FAMILY MEMBER DRAG-1"/>
    <property type="match status" value="1"/>
</dbReference>
<dbReference type="GO" id="GO:0098552">
    <property type="term" value="C:side of membrane"/>
    <property type="evidence" value="ECO:0007669"/>
    <property type="project" value="UniProtKB-KW"/>
</dbReference>
<keyword evidence="4" id="KW-0336">GPI-anchor</keyword>
<comment type="caution">
    <text evidence="14">The sequence shown here is derived from an EMBL/GenBank/DDBJ whole genome shotgun (WGS) entry which is preliminary data.</text>
</comment>
<evidence type="ECO:0000313" key="14">
    <source>
        <dbReference type="EMBL" id="KAJ3598343.1"/>
    </source>
</evidence>
<dbReference type="PANTHER" id="PTHR31428:SF3">
    <property type="entry name" value="HEMOJUVELIN"/>
    <property type="match status" value="1"/>
</dbReference>
<feature type="domain" description="Repulsive guidance molecule C-terminal" evidence="12">
    <location>
        <begin position="155"/>
        <end position="383"/>
    </location>
</feature>
<dbReference type="Gene3D" id="3.40.1000.10">
    <property type="entry name" value="Mog1/PsbP, alpha/beta/alpha sandwich"/>
    <property type="match status" value="1"/>
</dbReference>
<keyword evidence="7" id="KW-0472">Membrane</keyword>
<name>A0A9Q0E1P8_9TELE</name>
<evidence type="ECO:0000313" key="15">
    <source>
        <dbReference type="Proteomes" id="UP001148018"/>
    </source>
</evidence>
<dbReference type="OrthoDB" id="10013795at2759"/>